<dbReference type="STRING" id="687842.ASU31_09920"/>
<gene>
    <name evidence="1" type="ORF">ASU31_09920</name>
</gene>
<keyword evidence="2" id="KW-1185">Reference proteome</keyword>
<proteinExistence type="predicted"/>
<evidence type="ECO:0000313" key="2">
    <source>
        <dbReference type="Proteomes" id="UP000051950"/>
    </source>
</evidence>
<evidence type="ECO:0000313" key="1">
    <source>
        <dbReference type="EMBL" id="KRT16471.1"/>
    </source>
</evidence>
<protein>
    <submittedName>
        <fullName evidence="1">Uncharacterized protein</fullName>
    </submittedName>
</protein>
<dbReference type="RefSeq" id="WP_057932155.1">
    <property type="nucleotide sequence ID" value="NZ_LMZQ01000005.1"/>
</dbReference>
<reference evidence="1 2" key="1">
    <citation type="submission" date="2015-11" db="EMBL/GenBank/DDBJ databases">
        <title>Sequence of Pedobacter ginsenosidimutans.</title>
        <authorList>
            <person name="Carson E."/>
            <person name="Keyser V."/>
            <person name="Newman J."/>
            <person name="Miller J."/>
        </authorList>
    </citation>
    <scope>NUCLEOTIDE SEQUENCE [LARGE SCALE GENOMIC DNA]</scope>
    <source>
        <strain evidence="1 2">KACC 14530</strain>
    </source>
</reference>
<dbReference type="Proteomes" id="UP000051950">
    <property type="component" value="Unassembled WGS sequence"/>
</dbReference>
<dbReference type="AlphaFoldDB" id="A0A0T5VRH8"/>
<comment type="caution">
    <text evidence="1">The sequence shown here is derived from an EMBL/GenBank/DDBJ whole genome shotgun (WGS) entry which is preliminary data.</text>
</comment>
<organism evidence="1 2">
    <name type="scientific">Pedobacter ginsenosidimutans</name>
    <dbReference type="NCBI Taxonomy" id="687842"/>
    <lineage>
        <taxon>Bacteria</taxon>
        <taxon>Pseudomonadati</taxon>
        <taxon>Bacteroidota</taxon>
        <taxon>Sphingobacteriia</taxon>
        <taxon>Sphingobacteriales</taxon>
        <taxon>Sphingobacteriaceae</taxon>
        <taxon>Pedobacter</taxon>
    </lineage>
</organism>
<sequence>MITLTVNIDNKKSEKAVKAVLDALGLNYNIDKSERLVDEEQTLEEYNADLEDGNSEIERGDFISATQLKAEASKW</sequence>
<dbReference type="OrthoDB" id="798395at2"/>
<name>A0A0T5VRH8_9SPHI</name>
<accession>A0A0T5VRH8</accession>
<dbReference type="EMBL" id="LMZQ01000005">
    <property type="protein sequence ID" value="KRT16471.1"/>
    <property type="molecule type" value="Genomic_DNA"/>
</dbReference>